<dbReference type="EMBL" id="SLZQ01000015">
    <property type="protein sequence ID" value="TCS33714.1"/>
    <property type="molecule type" value="Genomic_DNA"/>
</dbReference>
<feature type="transmembrane region" description="Helical" evidence="1">
    <location>
        <begin position="6"/>
        <end position="27"/>
    </location>
</feature>
<dbReference type="Pfam" id="PF09980">
    <property type="entry name" value="DUF2214"/>
    <property type="match status" value="1"/>
</dbReference>
<sequence>MTPFLAFLHHLAIFILFGALVAELVLLQEVLTLRSARKIRIADMVYGAAAGTVIVVGLLRVFYFEKGAAYYLHSVPFWIKMAAFVSVGVVSIWPTIEFFSWARYLKAGQAPVITPQKLSVIRKLIHLELIGIMIILLAAAFMAKGIGYVG</sequence>
<feature type="transmembrane region" description="Helical" evidence="1">
    <location>
        <begin position="124"/>
        <end position="143"/>
    </location>
</feature>
<proteinExistence type="predicted"/>
<comment type="caution">
    <text evidence="2">The sequence shown here is derived from an EMBL/GenBank/DDBJ whole genome shotgun (WGS) entry which is preliminary data.</text>
</comment>
<name>A0A4R3HPP2_PAULE</name>
<dbReference type="RefSeq" id="WP_132260052.1">
    <property type="nucleotide sequence ID" value="NZ_SLZQ01000015.1"/>
</dbReference>
<feature type="transmembrane region" description="Helical" evidence="1">
    <location>
        <begin position="39"/>
        <end position="63"/>
    </location>
</feature>
<protein>
    <submittedName>
        <fullName evidence="2">Putative membrane protein</fullName>
    </submittedName>
</protein>
<evidence type="ECO:0000313" key="2">
    <source>
        <dbReference type="EMBL" id="TCS33714.1"/>
    </source>
</evidence>
<keyword evidence="1" id="KW-0472">Membrane</keyword>
<dbReference type="Proteomes" id="UP000295382">
    <property type="component" value="Unassembled WGS sequence"/>
</dbReference>
<dbReference type="AlphaFoldDB" id="A0A4R3HPP2"/>
<keyword evidence="1" id="KW-1133">Transmembrane helix</keyword>
<evidence type="ECO:0000313" key="3">
    <source>
        <dbReference type="Proteomes" id="UP000295382"/>
    </source>
</evidence>
<feature type="transmembrane region" description="Helical" evidence="1">
    <location>
        <begin position="75"/>
        <end position="96"/>
    </location>
</feature>
<keyword evidence="1" id="KW-0812">Transmembrane</keyword>
<dbReference type="InterPro" id="IPR018706">
    <property type="entry name" value="DUF2214_membrane"/>
</dbReference>
<accession>A0A4R3HPP2</accession>
<gene>
    <name evidence="2" type="ORF">EDC30_1154</name>
</gene>
<evidence type="ECO:0000256" key="1">
    <source>
        <dbReference type="SAM" id="Phobius"/>
    </source>
</evidence>
<dbReference type="OrthoDB" id="826511at2"/>
<keyword evidence="3" id="KW-1185">Reference proteome</keyword>
<organism evidence="2 3">
    <name type="scientific">Paucimonas lemoignei</name>
    <name type="common">Pseudomonas lemoignei</name>
    <dbReference type="NCBI Taxonomy" id="29443"/>
    <lineage>
        <taxon>Bacteria</taxon>
        <taxon>Pseudomonadati</taxon>
        <taxon>Pseudomonadota</taxon>
        <taxon>Betaproteobacteria</taxon>
        <taxon>Burkholderiales</taxon>
        <taxon>Burkholderiaceae</taxon>
        <taxon>Paucimonas</taxon>
    </lineage>
</organism>
<reference evidence="2 3" key="1">
    <citation type="submission" date="2019-03" db="EMBL/GenBank/DDBJ databases">
        <title>Genomic Encyclopedia of Type Strains, Phase IV (KMG-IV): sequencing the most valuable type-strain genomes for metagenomic binning, comparative biology and taxonomic classification.</title>
        <authorList>
            <person name="Goeker M."/>
        </authorList>
    </citation>
    <scope>NUCLEOTIDE SEQUENCE [LARGE SCALE GENOMIC DNA]</scope>
    <source>
        <strain evidence="2 3">DSM 7445</strain>
    </source>
</reference>